<dbReference type="PANTHER" id="PTHR13375">
    <property type="entry name" value="FMS INTERACTING PROTEIN"/>
    <property type="match status" value="1"/>
</dbReference>
<feature type="coiled-coil region" evidence="4">
    <location>
        <begin position="131"/>
        <end position="158"/>
    </location>
</feature>
<name>A0A1Y2A1F0_9PLEO</name>
<dbReference type="InterPro" id="IPR019163">
    <property type="entry name" value="THO_Thoc5"/>
</dbReference>
<reference evidence="5 6" key="1">
    <citation type="submission" date="2016-07" db="EMBL/GenBank/DDBJ databases">
        <title>Pervasive Adenine N6-methylation of Active Genes in Fungi.</title>
        <authorList>
            <consortium name="DOE Joint Genome Institute"/>
            <person name="Mondo S.J."/>
            <person name="Dannebaum R.O."/>
            <person name="Kuo R.C."/>
            <person name="Labutti K."/>
            <person name="Haridas S."/>
            <person name="Kuo A."/>
            <person name="Salamov A."/>
            <person name="Ahrendt S.R."/>
            <person name="Lipzen A."/>
            <person name="Sullivan W."/>
            <person name="Andreopoulos W.B."/>
            <person name="Clum A."/>
            <person name="Lindquist E."/>
            <person name="Daum C."/>
            <person name="Ramamoorthy G.K."/>
            <person name="Gryganskyi A."/>
            <person name="Culley D."/>
            <person name="Magnuson J.K."/>
            <person name="James T.Y."/>
            <person name="O'Malley M.A."/>
            <person name="Stajich J.E."/>
            <person name="Spatafora J.W."/>
            <person name="Visel A."/>
            <person name="Grigoriev I.V."/>
        </authorList>
    </citation>
    <scope>NUCLEOTIDE SEQUENCE [LARGE SCALE GENOMIC DNA]</scope>
    <source>
        <strain evidence="5 6">CBS 115471</strain>
    </source>
</reference>
<comment type="similarity">
    <text evidence="2">Belongs to the THOC5 family.</text>
</comment>
<evidence type="ECO:0000256" key="3">
    <source>
        <dbReference type="ARBA" id="ARBA00023242"/>
    </source>
</evidence>
<evidence type="ECO:0000256" key="1">
    <source>
        <dbReference type="ARBA" id="ARBA00004123"/>
    </source>
</evidence>
<dbReference type="Pfam" id="PF09766">
    <property type="entry name" value="FmiP_Thoc5"/>
    <property type="match status" value="1"/>
</dbReference>
<keyword evidence="4" id="KW-0175">Coiled coil</keyword>
<evidence type="ECO:0000313" key="6">
    <source>
        <dbReference type="Proteomes" id="UP000193144"/>
    </source>
</evidence>
<dbReference type="EMBL" id="MCFA01000019">
    <property type="protein sequence ID" value="ORY16284.1"/>
    <property type="molecule type" value="Genomic_DNA"/>
</dbReference>
<comment type="subcellular location">
    <subcellularLocation>
        <location evidence="1">Nucleus</location>
    </subcellularLocation>
</comment>
<dbReference type="OrthoDB" id="20582at2759"/>
<comment type="caution">
    <text evidence="5">The sequence shown here is derived from an EMBL/GenBank/DDBJ whole genome shotgun (WGS) entry which is preliminary data.</text>
</comment>
<dbReference type="STRING" id="1231657.A0A1Y2A1F0"/>
<dbReference type="AlphaFoldDB" id="A0A1Y2A1F0"/>
<dbReference type="GO" id="GO:0006406">
    <property type="term" value="P:mRNA export from nucleus"/>
    <property type="evidence" value="ECO:0007669"/>
    <property type="project" value="TreeGrafter"/>
</dbReference>
<keyword evidence="6" id="KW-1185">Reference proteome</keyword>
<evidence type="ECO:0000256" key="2">
    <source>
        <dbReference type="ARBA" id="ARBA00008044"/>
    </source>
</evidence>
<protein>
    <submittedName>
        <fullName evidence="5">Fms-interacting protein-domain-containing protein</fullName>
    </submittedName>
</protein>
<dbReference type="GO" id="GO:0000445">
    <property type="term" value="C:THO complex part of transcription export complex"/>
    <property type="evidence" value="ECO:0007669"/>
    <property type="project" value="TreeGrafter"/>
</dbReference>
<accession>A0A1Y2A1F0</accession>
<gene>
    <name evidence="5" type="ORF">BCR34DRAFT_622459</name>
</gene>
<evidence type="ECO:0000256" key="4">
    <source>
        <dbReference type="SAM" id="Coils"/>
    </source>
</evidence>
<dbReference type="GO" id="GO:0003729">
    <property type="term" value="F:mRNA binding"/>
    <property type="evidence" value="ECO:0007669"/>
    <property type="project" value="TreeGrafter"/>
</dbReference>
<keyword evidence="3" id="KW-0539">Nucleus</keyword>
<organism evidence="5 6">
    <name type="scientific">Clohesyomyces aquaticus</name>
    <dbReference type="NCBI Taxonomy" id="1231657"/>
    <lineage>
        <taxon>Eukaryota</taxon>
        <taxon>Fungi</taxon>
        <taxon>Dikarya</taxon>
        <taxon>Ascomycota</taxon>
        <taxon>Pezizomycotina</taxon>
        <taxon>Dothideomycetes</taxon>
        <taxon>Pleosporomycetidae</taxon>
        <taxon>Pleosporales</taxon>
        <taxon>Lindgomycetaceae</taxon>
        <taxon>Clohesyomyces</taxon>
    </lineage>
</organism>
<sequence>MEATEALPISADVPDDAVAGAGAIDDELQAIITNFKPSDYVQTPHNKRVLEENQKLRTMIHELAQYKAANPKKVNPVTRKDIDHERAVEAEILQKKKMIKAQLAVVKSAFRQSAVKIRDEKRLTAESREVNDSLVLKLHNLKYEAESLEKEISAARNYDHKYAKLPLIPIHEFLQLFPERAGASEQELMAARIDHEYQVRVKSEERRQEKLKQKQLLISEVKKKKDELTKLDEMLEKFIEAAKPIQEVLEKE</sequence>
<evidence type="ECO:0000313" key="5">
    <source>
        <dbReference type="EMBL" id="ORY16284.1"/>
    </source>
</evidence>
<proteinExistence type="inferred from homology"/>
<dbReference type="PANTHER" id="PTHR13375:SF3">
    <property type="entry name" value="THO COMPLEX SUBUNIT 5 HOMOLOG"/>
    <property type="match status" value="1"/>
</dbReference>
<feature type="coiled-coil region" evidence="4">
    <location>
        <begin position="211"/>
        <end position="241"/>
    </location>
</feature>
<dbReference type="Proteomes" id="UP000193144">
    <property type="component" value="Unassembled WGS sequence"/>
</dbReference>